<gene>
    <name evidence="2" type="ORF">RCOM_2017740</name>
</gene>
<accession>B9TQH6</accession>
<evidence type="ECO:0000256" key="1">
    <source>
        <dbReference type="SAM" id="SignalP"/>
    </source>
</evidence>
<proteinExistence type="predicted"/>
<feature type="chain" id="PRO_5002890373" description="Secreted protein" evidence="1">
    <location>
        <begin position="20"/>
        <end position="96"/>
    </location>
</feature>
<evidence type="ECO:0000313" key="3">
    <source>
        <dbReference type="Proteomes" id="UP000008311"/>
    </source>
</evidence>
<organism evidence="2 3">
    <name type="scientific">Ricinus communis</name>
    <name type="common">Castor bean</name>
    <dbReference type="NCBI Taxonomy" id="3988"/>
    <lineage>
        <taxon>Eukaryota</taxon>
        <taxon>Viridiplantae</taxon>
        <taxon>Streptophyta</taxon>
        <taxon>Embryophyta</taxon>
        <taxon>Tracheophyta</taxon>
        <taxon>Spermatophyta</taxon>
        <taxon>Magnoliopsida</taxon>
        <taxon>eudicotyledons</taxon>
        <taxon>Gunneridae</taxon>
        <taxon>Pentapetalae</taxon>
        <taxon>rosids</taxon>
        <taxon>fabids</taxon>
        <taxon>Malpighiales</taxon>
        <taxon>Euphorbiaceae</taxon>
        <taxon>Acalyphoideae</taxon>
        <taxon>Acalypheae</taxon>
        <taxon>Ricinus</taxon>
    </lineage>
</organism>
<sequence>MATTASLAASLAMIGAAASRPFCILPMIDCSRRTPKVVVRPPSRLVSARPTGPARRACSATWWRSNTAEFCSRWRTANETAARAASSRSSGAFWSA</sequence>
<dbReference type="Proteomes" id="UP000008311">
    <property type="component" value="Unassembled WGS sequence"/>
</dbReference>
<keyword evidence="1" id="KW-0732">Signal</keyword>
<reference evidence="3" key="1">
    <citation type="journal article" date="2010" name="Nat. Biotechnol.">
        <title>Draft genome sequence of the oilseed species Ricinus communis.</title>
        <authorList>
            <person name="Chan A.P."/>
            <person name="Crabtree J."/>
            <person name="Zhao Q."/>
            <person name="Lorenzi H."/>
            <person name="Orvis J."/>
            <person name="Puiu D."/>
            <person name="Melake-Berhan A."/>
            <person name="Jones K.M."/>
            <person name="Redman J."/>
            <person name="Chen G."/>
            <person name="Cahoon E.B."/>
            <person name="Gedil M."/>
            <person name="Stanke M."/>
            <person name="Haas B.J."/>
            <person name="Wortman J.R."/>
            <person name="Fraser-Liggett C.M."/>
            <person name="Ravel J."/>
            <person name="Rabinowicz P.D."/>
        </authorList>
    </citation>
    <scope>NUCLEOTIDE SEQUENCE [LARGE SCALE GENOMIC DNA]</scope>
    <source>
        <strain evidence="3">cv. Hale</strain>
    </source>
</reference>
<dbReference type="EMBL" id="EQ998836">
    <property type="protein sequence ID" value="EEF21888.1"/>
    <property type="molecule type" value="Genomic_DNA"/>
</dbReference>
<dbReference type="AlphaFoldDB" id="B9TQH6"/>
<keyword evidence="3" id="KW-1185">Reference proteome</keyword>
<evidence type="ECO:0000313" key="2">
    <source>
        <dbReference type="EMBL" id="EEF21888.1"/>
    </source>
</evidence>
<feature type="signal peptide" evidence="1">
    <location>
        <begin position="1"/>
        <end position="19"/>
    </location>
</feature>
<name>B9TQH6_RICCO</name>
<dbReference type="InParanoid" id="B9TQH6"/>
<protein>
    <recommendedName>
        <fullName evidence="4">Secreted protein</fullName>
    </recommendedName>
</protein>
<evidence type="ECO:0008006" key="4">
    <source>
        <dbReference type="Google" id="ProtNLM"/>
    </source>
</evidence>